<protein>
    <submittedName>
        <fullName evidence="2">Uncharacterized protein</fullName>
    </submittedName>
</protein>
<dbReference type="AlphaFoldDB" id="A0A345ZBI4"/>
<organism evidence="2 3">
    <name type="scientific">Candidatus Chromulinivorax destructor</name>
    <dbReference type="NCBI Taxonomy" id="2066483"/>
    <lineage>
        <taxon>Bacteria</taxon>
        <taxon>Candidatus Babelota</taxon>
        <taxon>Candidatus Babeliae</taxon>
        <taxon>Candidatus Babeliales</taxon>
        <taxon>Candidatus Chromulinivoraceae</taxon>
        <taxon>Candidatus Chromulinivorax</taxon>
    </lineage>
</organism>
<feature type="transmembrane region" description="Helical" evidence="1">
    <location>
        <begin position="42"/>
        <end position="58"/>
    </location>
</feature>
<evidence type="ECO:0000313" key="2">
    <source>
        <dbReference type="EMBL" id="AXK60651.1"/>
    </source>
</evidence>
<dbReference type="Proteomes" id="UP000254834">
    <property type="component" value="Chromosome"/>
</dbReference>
<name>A0A345ZBI4_9BACT</name>
<feature type="transmembrane region" description="Helical" evidence="1">
    <location>
        <begin position="12"/>
        <end position="30"/>
    </location>
</feature>
<keyword evidence="3" id="KW-1185">Reference proteome</keyword>
<gene>
    <name evidence="2" type="ORF">C0J27_02740</name>
</gene>
<dbReference type="KEGG" id="cdes:C0J27_02740"/>
<keyword evidence="1" id="KW-0812">Transmembrane</keyword>
<keyword evidence="1" id="KW-1133">Transmembrane helix</keyword>
<accession>A0A345ZBI4</accession>
<evidence type="ECO:0000313" key="3">
    <source>
        <dbReference type="Proteomes" id="UP000254834"/>
    </source>
</evidence>
<reference evidence="2 3" key="1">
    <citation type="submission" date="2017-12" db="EMBL/GenBank/DDBJ databases">
        <title>Chromulinavorax destructans is a abundant pathogen of dominant heterotrophic picoflagllates.</title>
        <authorList>
            <person name="Deeg C.M."/>
            <person name="Zimmer M."/>
            <person name="Suttle C.A."/>
        </authorList>
    </citation>
    <scope>NUCLEOTIDE SEQUENCE [LARGE SCALE GENOMIC DNA]</scope>
    <source>
        <strain evidence="2 3">SeV1</strain>
    </source>
</reference>
<sequence length="72" mass="7802">MSINLVLDAVPVALTVGGCSCVVDSILASFDATKDMPDRGNIAVITSLSVLTILYISYKYEEMQKSEEEKKS</sequence>
<proteinExistence type="predicted"/>
<dbReference type="RefSeq" id="WP_115585666.1">
    <property type="nucleotide sequence ID" value="NZ_CP025544.1"/>
</dbReference>
<dbReference type="EMBL" id="CP025544">
    <property type="protein sequence ID" value="AXK60651.1"/>
    <property type="molecule type" value="Genomic_DNA"/>
</dbReference>
<evidence type="ECO:0000256" key="1">
    <source>
        <dbReference type="SAM" id="Phobius"/>
    </source>
</evidence>
<keyword evidence="1" id="KW-0472">Membrane</keyword>